<keyword evidence="2" id="KW-1185">Reference proteome</keyword>
<gene>
    <name evidence="1" type="ORF">K443DRAFT_6014</name>
</gene>
<dbReference type="AlphaFoldDB" id="A0A0C9WU16"/>
<dbReference type="HOGENOM" id="CLU_2527822_0_0_1"/>
<organism evidence="1 2">
    <name type="scientific">Laccaria amethystina LaAM-08-1</name>
    <dbReference type="NCBI Taxonomy" id="1095629"/>
    <lineage>
        <taxon>Eukaryota</taxon>
        <taxon>Fungi</taxon>
        <taxon>Dikarya</taxon>
        <taxon>Basidiomycota</taxon>
        <taxon>Agaricomycotina</taxon>
        <taxon>Agaricomycetes</taxon>
        <taxon>Agaricomycetidae</taxon>
        <taxon>Agaricales</taxon>
        <taxon>Agaricineae</taxon>
        <taxon>Hydnangiaceae</taxon>
        <taxon>Laccaria</taxon>
    </lineage>
</organism>
<accession>A0A0C9WU16</accession>
<sequence length="84" mass="9389">MAVELFWALQHLPLVLNKELRPSLFPYGLNPVAIQRFSWSTDASLELHLTSSQDFGFGVIQPCTSPPPPPRPLLLLIELHSAPM</sequence>
<dbReference type="Proteomes" id="UP000054477">
    <property type="component" value="Unassembled WGS sequence"/>
</dbReference>
<dbReference type="EMBL" id="KN838590">
    <property type="protein sequence ID" value="KIK02625.1"/>
    <property type="molecule type" value="Genomic_DNA"/>
</dbReference>
<evidence type="ECO:0000313" key="1">
    <source>
        <dbReference type="EMBL" id="KIK02625.1"/>
    </source>
</evidence>
<evidence type="ECO:0000313" key="2">
    <source>
        <dbReference type="Proteomes" id="UP000054477"/>
    </source>
</evidence>
<protein>
    <submittedName>
        <fullName evidence="1">Uncharacterized protein</fullName>
    </submittedName>
</protein>
<proteinExistence type="predicted"/>
<reference evidence="2" key="2">
    <citation type="submission" date="2015-01" db="EMBL/GenBank/DDBJ databases">
        <title>Evolutionary Origins and Diversification of the Mycorrhizal Mutualists.</title>
        <authorList>
            <consortium name="DOE Joint Genome Institute"/>
            <consortium name="Mycorrhizal Genomics Consortium"/>
            <person name="Kohler A."/>
            <person name="Kuo A."/>
            <person name="Nagy L.G."/>
            <person name="Floudas D."/>
            <person name="Copeland A."/>
            <person name="Barry K.W."/>
            <person name="Cichocki N."/>
            <person name="Veneault-Fourrey C."/>
            <person name="LaButti K."/>
            <person name="Lindquist E.A."/>
            <person name="Lipzen A."/>
            <person name="Lundell T."/>
            <person name="Morin E."/>
            <person name="Murat C."/>
            <person name="Riley R."/>
            <person name="Ohm R."/>
            <person name="Sun H."/>
            <person name="Tunlid A."/>
            <person name="Henrissat B."/>
            <person name="Grigoriev I.V."/>
            <person name="Hibbett D.S."/>
            <person name="Martin F."/>
        </authorList>
    </citation>
    <scope>NUCLEOTIDE SEQUENCE [LARGE SCALE GENOMIC DNA]</scope>
    <source>
        <strain evidence="2">LaAM-08-1</strain>
    </source>
</reference>
<reference evidence="1 2" key="1">
    <citation type="submission" date="2014-04" db="EMBL/GenBank/DDBJ databases">
        <authorList>
            <consortium name="DOE Joint Genome Institute"/>
            <person name="Kuo A."/>
            <person name="Kohler A."/>
            <person name="Nagy L.G."/>
            <person name="Floudas D."/>
            <person name="Copeland A."/>
            <person name="Barry K.W."/>
            <person name="Cichocki N."/>
            <person name="Veneault-Fourrey C."/>
            <person name="LaButti K."/>
            <person name="Lindquist E.A."/>
            <person name="Lipzen A."/>
            <person name="Lundell T."/>
            <person name="Morin E."/>
            <person name="Murat C."/>
            <person name="Sun H."/>
            <person name="Tunlid A."/>
            <person name="Henrissat B."/>
            <person name="Grigoriev I.V."/>
            <person name="Hibbett D.S."/>
            <person name="Martin F."/>
            <person name="Nordberg H.P."/>
            <person name="Cantor M.N."/>
            <person name="Hua S.X."/>
        </authorList>
    </citation>
    <scope>NUCLEOTIDE SEQUENCE [LARGE SCALE GENOMIC DNA]</scope>
    <source>
        <strain evidence="1 2">LaAM-08-1</strain>
    </source>
</reference>
<name>A0A0C9WU16_9AGAR</name>